<accession>A0A2H5BPY0</accession>
<keyword evidence="2" id="KW-1185">Reference proteome</keyword>
<evidence type="ECO:0000313" key="2">
    <source>
        <dbReference type="Proteomes" id="UP000240283"/>
    </source>
</evidence>
<gene>
    <name evidence="1" type="ORF">VPR_028</name>
</gene>
<dbReference type="EMBL" id="MG603697">
    <property type="protein sequence ID" value="AUG88392.1"/>
    <property type="molecule type" value="Genomic_DNA"/>
</dbReference>
<evidence type="ECO:0000313" key="1">
    <source>
        <dbReference type="EMBL" id="AUG88392.1"/>
    </source>
</evidence>
<organism evidence="1 2">
    <name type="scientific">Vibrio phage Vp_R1</name>
    <dbReference type="NCBI Taxonomy" id="2059867"/>
    <lineage>
        <taxon>Viruses</taxon>
        <taxon>Duplodnaviria</taxon>
        <taxon>Heunggongvirae</taxon>
        <taxon>Uroviricota</taxon>
        <taxon>Caudoviricetes</taxon>
        <taxon>Grimontviridae</taxon>
        <taxon>Dalianvirus</taxon>
        <taxon>Dalianvirus R1</taxon>
    </lineage>
</organism>
<name>A0A2H5BPY0_9CAUD</name>
<sequence>MKDLEIEVVKPEDSIFSKKVIVHGYAGLDESVEFAEFNHKGKKFVNVTVVADNLKATSVALPVKLLEKAIAKVKQ</sequence>
<dbReference type="Proteomes" id="UP000240283">
    <property type="component" value="Segment"/>
</dbReference>
<proteinExistence type="predicted"/>
<reference evidence="1 2" key="1">
    <citation type="submission" date="2017-12" db="EMBL/GenBank/DDBJ databases">
        <title>Genomic analysis of a novel phage Vp_R1 lytic to Vibrio parahaemolyticus.</title>
        <authorList>
            <person name="Ren H."/>
            <person name="Li Z."/>
        </authorList>
    </citation>
    <scope>NUCLEOTIDE SEQUENCE [LARGE SCALE GENOMIC DNA]</scope>
</reference>
<protein>
    <submittedName>
        <fullName evidence="1">Uncharacterized protein</fullName>
    </submittedName>
</protein>